<evidence type="ECO:0000259" key="1">
    <source>
        <dbReference type="Pfam" id="PF00535"/>
    </source>
</evidence>
<dbReference type="Proteomes" id="UP000034961">
    <property type="component" value="Unassembled WGS sequence"/>
</dbReference>
<reference evidence="2 3" key="1">
    <citation type="journal article" date="2015" name="Nature">
        <title>rRNA introns, odd ribosomes, and small enigmatic genomes across a large radiation of phyla.</title>
        <authorList>
            <person name="Brown C.T."/>
            <person name="Hug L.A."/>
            <person name="Thomas B.C."/>
            <person name="Sharon I."/>
            <person name="Castelle C.J."/>
            <person name="Singh A."/>
            <person name="Wilkins M.J."/>
            <person name="Williams K.H."/>
            <person name="Banfield J.F."/>
        </authorList>
    </citation>
    <scope>NUCLEOTIDE SEQUENCE [LARGE SCALE GENOMIC DNA]</scope>
</reference>
<dbReference type="InterPro" id="IPR001173">
    <property type="entry name" value="Glyco_trans_2-like"/>
</dbReference>
<dbReference type="PANTHER" id="PTHR10859">
    <property type="entry name" value="GLYCOSYL TRANSFERASE"/>
    <property type="match status" value="1"/>
</dbReference>
<accession>A0A0G0V0N6</accession>
<dbReference type="SUPFAM" id="SSF53448">
    <property type="entry name" value="Nucleotide-diphospho-sugar transferases"/>
    <property type="match status" value="1"/>
</dbReference>
<dbReference type="Gene3D" id="3.90.550.10">
    <property type="entry name" value="Spore Coat Polysaccharide Biosynthesis Protein SpsA, Chain A"/>
    <property type="match status" value="1"/>
</dbReference>
<dbReference type="GO" id="GO:0006487">
    <property type="term" value="P:protein N-linked glycosylation"/>
    <property type="evidence" value="ECO:0007669"/>
    <property type="project" value="TreeGrafter"/>
</dbReference>
<comment type="caution">
    <text evidence="2">The sequence shown here is derived from an EMBL/GenBank/DDBJ whole genome shotgun (WGS) entry which is preliminary data.</text>
</comment>
<gene>
    <name evidence="2" type="ORF">UU41_C0006G0014</name>
</gene>
<organism evidence="2 3">
    <name type="scientific">Candidatus Roizmanbacteria bacterium GW2011_GWA1_41_13</name>
    <dbReference type="NCBI Taxonomy" id="1618474"/>
    <lineage>
        <taxon>Bacteria</taxon>
        <taxon>Candidatus Roizmaniibacteriota</taxon>
    </lineage>
</organism>
<evidence type="ECO:0000313" key="2">
    <source>
        <dbReference type="EMBL" id="KKR94468.1"/>
    </source>
</evidence>
<dbReference type="GO" id="GO:0016740">
    <property type="term" value="F:transferase activity"/>
    <property type="evidence" value="ECO:0007669"/>
    <property type="project" value="UniProtKB-KW"/>
</dbReference>
<dbReference type="InterPro" id="IPR029044">
    <property type="entry name" value="Nucleotide-diphossugar_trans"/>
</dbReference>
<dbReference type="Pfam" id="PF00535">
    <property type="entry name" value="Glycos_transf_2"/>
    <property type="match status" value="1"/>
</dbReference>
<dbReference type="PANTHER" id="PTHR10859:SF91">
    <property type="entry name" value="DOLICHYL-PHOSPHATE BETA-GLUCOSYLTRANSFERASE"/>
    <property type="match status" value="1"/>
</dbReference>
<keyword evidence="2" id="KW-0808">Transferase</keyword>
<name>A0A0G0V0N6_9BACT</name>
<sequence>MIKPPFLSIVIPAYNEAHNMQNGVLDGVVSFLKTKNYTWEVILVDDGSTDDTKRLLQSFVRKHKYFKLIENPHQGKAGTVTTGMLKAQGTYILFTDFDQATPISELDEVLPFLKTHDIVIGSRAGRRKGAPLSRIIMARGFMLLRTLTLGIDVADTQCGFKAFRREVAHDLFDRLQLYRTNQTNEGSRVTAGFDVELLYLAKRRGYSIKEVPVAWRYVETRRVNPIRDSIEGLRDLLRIRLLALRGVYE</sequence>
<dbReference type="EMBL" id="LCAN01000006">
    <property type="protein sequence ID" value="KKR94468.1"/>
    <property type="molecule type" value="Genomic_DNA"/>
</dbReference>
<evidence type="ECO:0000313" key="3">
    <source>
        <dbReference type="Proteomes" id="UP000034961"/>
    </source>
</evidence>
<dbReference type="AlphaFoldDB" id="A0A0G0V0N6"/>
<feature type="domain" description="Glycosyltransferase 2-like" evidence="1">
    <location>
        <begin position="8"/>
        <end position="172"/>
    </location>
</feature>
<proteinExistence type="predicted"/>
<protein>
    <submittedName>
        <fullName evidence="2">Glycosyl transferase family 2</fullName>
    </submittedName>
</protein>